<keyword evidence="4" id="KW-1185">Reference proteome</keyword>
<dbReference type="PANTHER" id="PTHR14580:SF0">
    <property type="entry name" value="MULTIPLE MYELOMA TUMOR-ASSOCIATED PROTEIN 2"/>
    <property type="match status" value="1"/>
</dbReference>
<dbReference type="Proteomes" id="UP001212152">
    <property type="component" value="Unassembled WGS sequence"/>
</dbReference>
<evidence type="ECO:0000259" key="2">
    <source>
        <dbReference type="Pfam" id="PF10159"/>
    </source>
</evidence>
<evidence type="ECO:0000313" key="3">
    <source>
        <dbReference type="EMBL" id="KAJ3167260.1"/>
    </source>
</evidence>
<proteinExistence type="predicted"/>
<feature type="non-terminal residue" evidence="3">
    <location>
        <position position="212"/>
    </location>
</feature>
<feature type="compositionally biased region" description="Basic residues" evidence="1">
    <location>
        <begin position="203"/>
        <end position="212"/>
    </location>
</feature>
<accession>A0AAD5XL79</accession>
<feature type="compositionally biased region" description="Basic and acidic residues" evidence="1">
    <location>
        <begin position="180"/>
        <end position="202"/>
    </location>
</feature>
<protein>
    <recommendedName>
        <fullName evidence="2">Multiple myeloma tumor-associated protein 2-like N-terminal domain-containing protein</fullName>
    </recommendedName>
</protein>
<comment type="caution">
    <text evidence="3">The sequence shown here is derived from an EMBL/GenBank/DDBJ whole genome shotgun (WGS) entry which is preliminary data.</text>
</comment>
<feature type="region of interest" description="Disordered" evidence="1">
    <location>
        <begin position="139"/>
        <end position="212"/>
    </location>
</feature>
<feature type="compositionally biased region" description="Polar residues" evidence="1">
    <location>
        <begin position="167"/>
        <end position="178"/>
    </location>
</feature>
<evidence type="ECO:0000313" key="4">
    <source>
        <dbReference type="Proteomes" id="UP001212152"/>
    </source>
</evidence>
<dbReference type="PANTHER" id="PTHR14580">
    <property type="entry name" value="MULTIPLE MYELOMA TUMOR-ASSOCIATED PROTEIN 2 FAMILY MEMBER"/>
    <property type="match status" value="1"/>
</dbReference>
<dbReference type="Pfam" id="PF10159">
    <property type="entry name" value="MMtag"/>
    <property type="match status" value="1"/>
</dbReference>
<dbReference type="AlphaFoldDB" id="A0AAD5XL79"/>
<name>A0AAD5XL79_9FUNG</name>
<reference evidence="3" key="1">
    <citation type="submission" date="2020-05" db="EMBL/GenBank/DDBJ databases">
        <title>Phylogenomic resolution of chytrid fungi.</title>
        <authorList>
            <person name="Stajich J.E."/>
            <person name="Amses K."/>
            <person name="Simmons R."/>
            <person name="Seto K."/>
            <person name="Myers J."/>
            <person name="Bonds A."/>
            <person name="Quandt C.A."/>
            <person name="Barry K."/>
            <person name="Liu P."/>
            <person name="Grigoriev I."/>
            <person name="Longcore J.E."/>
            <person name="James T.Y."/>
        </authorList>
    </citation>
    <scope>NUCLEOTIDE SEQUENCE</scope>
    <source>
        <strain evidence="3">JEL0379</strain>
    </source>
</reference>
<organism evidence="3 4">
    <name type="scientific">Geranomyces variabilis</name>
    <dbReference type="NCBI Taxonomy" id="109894"/>
    <lineage>
        <taxon>Eukaryota</taxon>
        <taxon>Fungi</taxon>
        <taxon>Fungi incertae sedis</taxon>
        <taxon>Chytridiomycota</taxon>
        <taxon>Chytridiomycota incertae sedis</taxon>
        <taxon>Chytridiomycetes</taxon>
        <taxon>Spizellomycetales</taxon>
        <taxon>Powellomycetaceae</taxon>
        <taxon>Geranomyces</taxon>
    </lineage>
</organism>
<gene>
    <name evidence="3" type="ORF">HDU87_001708</name>
</gene>
<feature type="domain" description="Multiple myeloma tumor-associated protein 2-like N-terminal" evidence="2">
    <location>
        <begin position="10"/>
        <end position="87"/>
    </location>
</feature>
<dbReference type="InterPro" id="IPR039207">
    <property type="entry name" value="MMTAG2-like"/>
</dbReference>
<evidence type="ECO:0000256" key="1">
    <source>
        <dbReference type="SAM" id="MobiDB-lite"/>
    </source>
</evidence>
<dbReference type="InterPro" id="IPR019315">
    <property type="entry name" value="MMTA2_N"/>
</dbReference>
<sequence>MTFHHPTRAGTRGGQGLFKWDDVKDDKHRENYLGHSLNAPVGRWQKNKDLTWYAKDESGTLTATETLDAELKLIRQQEQEALAEALGYTSGAKRTGGVTKSEIQRLVKLDFEGAEGGGGMDDGGEAGLGYKSVKERTALADGVSAQPVDGPYRDEDGGEWVAAAPSHISTAQDNNASSLDARDDRRPTNEKKGKKEKIDKKEKKAKKERKEE</sequence>
<dbReference type="EMBL" id="JADGJQ010000144">
    <property type="protein sequence ID" value="KAJ3167260.1"/>
    <property type="molecule type" value="Genomic_DNA"/>
</dbReference>